<organism evidence="2 3">
    <name type="scientific">Basidiobolus ranarum</name>
    <dbReference type="NCBI Taxonomy" id="34480"/>
    <lineage>
        <taxon>Eukaryota</taxon>
        <taxon>Fungi</taxon>
        <taxon>Fungi incertae sedis</taxon>
        <taxon>Zoopagomycota</taxon>
        <taxon>Entomophthoromycotina</taxon>
        <taxon>Basidiobolomycetes</taxon>
        <taxon>Basidiobolales</taxon>
        <taxon>Basidiobolaceae</taxon>
        <taxon>Basidiobolus</taxon>
    </lineage>
</organism>
<accession>A0ABR2WGG3</accession>
<proteinExistence type="predicted"/>
<evidence type="ECO:0000256" key="1">
    <source>
        <dbReference type="SAM" id="MobiDB-lite"/>
    </source>
</evidence>
<comment type="caution">
    <text evidence="2">The sequence shown here is derived from an EMBL/GenBank/DDBJ whole genome shotgun (WGS) entry which is preliminary data.</text>
</comment>
<protein>
    <submittedName>
        <fullName evidence="2">Gluconate transport-inducing protein</fullName>
    </submittedName>
</protein>
<dbReference type="PANTHER" id="PTHR28027">
    <property type="entry name" value="TRANSCRIPTIONAL REGULATOR MIT1"/>
    <property type="match status" value="1"/>
</dbReference>
<reference evidence="2 3" key="1">
    <citation type="submission" date="2023-04" db="EMBL/GenBank/DDBJ databases">
        <title>Genome of Basidiobolus ranarum AG-B5.</title>
        <authorList>
            <person name="Stajich J.E."/>
            <person name="Carter-House D."/>
            <person name="Gryganskyi A."/>
        </authorList>
    </citation>
    <scope>NUCLEOTIDE SEQUENCE [LARGE SCALE GENOMIC DNA]</scope>
    <source>
        <strain evidence="2 3">AG-B5</strain>
    </source>
</reference>
<dbReference type="Proteomes" id="UP001479436">
    <property type="component" value="Unassembled WGS sequence"/>
</dbReference>
<dbReference type="Pfam" id="PF09729">
    <property type="entry name" value="Gti1_Pac2"/>
    <property type="match status" value="1"/>
</dbReference>
<sequence>MSNMETYYGVIESIQDALLIFEACRLGYLRRVQRRLSDKERQSLRSGSVYVWEEEEAGMRRWTDGRTWSPSRVHGSFLTYSELEGKRKSVKLTDSPPASSMSGTVSDFEAEYGCLIKQSLSCTTADQRKLHLVAYYRKSQLSTDNPPSPSKDSSFAQIVIPKGLYPDMTEEWPVSLTNPTGTNFEKELQRNLALKRRGSSPNSSIVVTTPTTNVNGYTSSNLSSKYSSISSEIKPEEASMEQGASSPVSESSISSNVGNDLSLHIPNLPRVSLALPTSLDKMNTSQECRTLPPIEVPYLNVRLGSGLHSEDQRQLAILSTSFTLF</sequence>
<dbReference type="EMBL" id="JASJQH010002005">
    <property type="protein sequence ID" value="KAK9760580.1"/>
    <property type="molecule type" value="Genomic_DNA"/>
</dbReference>
<name>A0ABR2WGG3_9FUNG</name>
<evidence type="ECO:0000313" key="3">
    <source>
        <dbReference type="Proteomes" id="UP001479436"/>
    </source>
</evidence>
<dbReference type="PANTHER" id="PTHR28027:SF1">
    <property type="entry name" value="CAMP INDEPENDENT REGULATORY PROTEIN (AFU_ORTHOLOGUE AFUA_3G09640)"/>
    <property type="match status" value="1"/>
</dbReference>
<evidence type="ECO:0000313" key="2">
    <source>
        <dbReference type="EMBL" id="KAK9760580.1"/>
    </source>
</evidence>
<keyword evidence="3" id="KW-1185">Reference proteome</keyword>
<feature type="region of interest" description="Disordered" evidence="1">
    <location>
        <begin position="233"/>
        <end position="253"/>
    </location>
</feature>
<gene>
    <name evidence="2" type="primary">PTH2_10</name>
    <name evidence="2" type="ORF">K7432_015259</name>
</gene>
<dbReference type="InterPro" id="IPR018608">
    <property type="entry name" value="Gti1/Pac2"/>
</dbReference>